<evidence type="ECO:0000313" key="7">
    <source>
        <dbReference type="EMBL" id="MCT7373464.1"/>
    </source>
</evidence>
<comment type="caution">
    <text evidence="7">The sequence shown here is derived from an EMBL/GenBank/DDBJ whole genome shotgun (WGS) entry which is preliminary data.</text>
</comment>
<evidence type="ECO:0000256" key="3">
    <source>
        <dbReference type="ARBA" id="ARBA00022723"/>
    </source>
</evidence>
<protein>
    <submittedName>
        <fullName evidence="7">Cytochrome c</fullName>
    </submittedName>
</protein>
<dbReference type="InterPro" id="IPR012127">
    <property type="entry name" value="Cyt_c_prime"/>
</dbReference>
<gene>
    <name evidence="7" type="ORF">N5A92_00170</name>
</gene>
<dbReference type="Pfam" id="PF01322">
    <property type="entry name" value="Cytochrom_C_2"/>
    <property type="match status" value="1"/>
</dbReference>
<keyword evidence="8" id="KW-1185">Reference proteome</keyword>
<dbReference type="Gene3D" id="1.20.120.10">
    <property type="entry name" value="Cytochrome c/b562"/>
    <property type="match status" value="1"/>
</dbReference>
<dbReference type="InterPro" id="IPR002321">
    <property type="entry name" value="Cyt_c_II"/>
</dbReference>
<evidence type="ECO:0000256" key="5">
    <source>
        <dbReference type="ARBA" id="ARBA00023004"/>
    </source>
</evidence>
<keyword evidence="4" id="KW-0249">Electron transport</keyword>
<keyword evidence="3" id="KW-0479">Metal-binding</keyword>
<dbReference type="Proteomes" id="UP001320831">
    <property type="component" value="Unassembled WGS sequence"/>
</dbReference>
<dbReference type="SUPFAM" id="SSF47175">
    <property type="entry name" value="Cytochromes"/>
    <property type="match status" value="1"/>
</dbReference>
<feature type="signal peptide" evidence="6">
    <location>
        <begin position="1"/>
        <end position="23"/>
    </location>
</feature>
<dbReference type="InterPro" id="IPR010980">
    <property type="entry name" value="Cyt_c/b562"/>
</dbReference>
<evidence type="ECO:0000256" key="4">
    <source>
        <dbReference type="ARBA" id="ARBA00022982"/>
    </source>
</evidence>
<keyword evidence="2" id="KW-0349">Heme</keyword>
<dbReference type="RefSeq" id="WP_260899784.1">
    <property type="nucleotide sequence ID" value="NZ_JAOCZP010000001.1"/>
</dbReference>
<dbReference type="PROSITE" id="PS51009">
    <property type="entry name" value="CYTCII"/>
    <property type="match status" value="1"/>
</dbReference>
<reference evidence="7 8" key="1">
    <citation type="submission" date="2022-09" db="EMBL/GenBank/DDBJ databases">
        <title>Chelativorans salina sp. nov., a novel slightly halophilic bacterium isolated from a saline lake sediment enrichment.</title>
        <authorList>
            <person name="Gao L."/>
            <person name="Fang B.-Z."/>
            <person name="Li W.-J."/>
        </authorList>
    </citation>
    <scope>NUCLEOTIDE SEQUENCE [LARGE SCALE GENOMIC DNA]</scope>
    <source>
        <strain evidence="7 8">EGI FJ00035</strain>
    </source>
</reference>
<evidence type="ECO:0000256" key="6">
    <source>
        <dbReference type="SAM" id="SignalP"/>
    </source>
</evidence>
<evidence type="ECO:0000313" key="8">
    <source>
        <dbReference type="Proteomes" id="UP001320831"/>
    </source>
</evidence>
<keyword evidence="6" id="KW-0732">Signal</keyword>
<proteinExistence type="predicted"/>
<keyword evidence="1" id="KW-0813">Transport</keyword>
<dbReference type="EMBL" id="JAOCZP010000001">
    <property type="protein sequence ID" value="MCT7373464.1"/>
    <property type="molecule type" value="Genomic_DNA"/>
</dbReference>
<evidence type="ECO:0000256" key="2">
    <source>
        <dbReference type="ARBA" id="ARBA00022617"/>
    </source>
</evidence>
<organism evidence="7 8">
    <name type="scientific">Chelativorans salis</name>
    <dbReference type="NCBI Taxonomy" id="2978478"/>
    <lineage>
        <taxon>Bacteria</taxon>
        <taxon>Pseudomonadati</taxon>
        <taxon>Pseudomonadota</taxon>
        <taxon>Alphaproteobacteria</taxon>
        <taxon>Hyphomicrobiales</taxon>
        <taxon>Phyllobacteriaceae</taxon>
        <taxon>Chelativorans</taxon>
    </lineage>
</organism>
<evidence type="ECO:0000256" key="1">
    <source>
        <dbReference type="ARBA" id="ARBA00022448"/>
    </source>
</evidence>
<accession>A0ABT2LGY1</accession>
<keyword evidence="5" id="KW-0408">Iron</keyword>
<dbReference type="PIRSF" id="PIRSF000027">
    <property type="entry name" value="Cytc_c_prime"/>
    <property type="match status" value="1"/>
</dbReference>
<sequence>MKRFVVSCSALSALFITAAAVTAADDPVAVRKALMQSMAASAATSGAMLKGELDYNPVVAKAALATFNATAHAYGDYFPGGSETGGDTTAAPEIWKDPEGFQEALGKFQTDVAAALEASGKDGPADLAAFQQAVGPVLTNCRSCHEDFRVKNN</sequence>
<name>A0ABT2LGY1_9HYPH</name>
<feature type="chain" id="PRO_5046428656" evidence="6">
    <location>
        <begin position="24"/>
        <end position="153"/>
    </location>
</feature>